<feature type="compositionally biased region" description="Basic and acidic residues" evidence="1">
    <location>
        <begin position="1"/>
        <end position="10"/>
    </location>
</feature>
<evidence type="ECO:0000313" key="4">
    <source>
        <dbReference type="Proteomes" id="UP000304880"/>
    </source>
</evidence>
<proteinExistence type="predicted"/>
<dbReference type="EMBL" id="VDDC01000008">
    <property type="protein sequence ID" value="TNH40463.1"/>
    <property type="molecule type" value="Genomic_DNA"/>
</dbReference>
<feature type="region of interest" description="Disordered" evidence="1">
    <location>
        <begin position="1"/>
        <end position="40"/>
    </location>
</feature>
<protein>
    <submittedName>
        <fullName evidence="3">Uncharacterized protein</fullName>
    </submittedName>
</protein>
<dbReference type="Proteomes" id="UP000304880">
    <property type="component" value="Unassembled WGS sequence"/>
</dbReference>
<comment type="caution">
    <text evidence="3">The sequence shown here is derived from an EMBL/GenBank/DDBJ whole genome shotgun (WGS) entry which is preliminary data.</text>
</comment>
<dbReference type="RefSeq" id="WP_046001509.1">
    <property type="nucleotide sequence ID" value="NZ_VDDC01000008.1"/>
</dbReference>
<keyword evidence="4" id="KW-1185">Reference proteome</keyword>
<sequence length="77" mass="7928">MTQDPERPLPADRPGAQTDGTAPPSARIDESAAESGQPADMAYYRVPARSGAMMLLGTIAIPLAVIVGIAVVLLIAL</sequence>
<evidence type="ECO:0000256" key="2">
    <source>
        <dbReference type="SAM" id="Phobius"/>
    </source>
</evidence>
<dbReference type="AlphaFoldDB" id="A0A5C4R901"/>
<name>A0A5C4R901_9RHOB</name>
<accession>A0A5C4R901</accession>
<keyword evidence="2" id="KW-0472">Membrane</keyword>
<evidence type="ECO:0000313" key="3">
    <source>
        <dbReference type="EMBL" id="TNH40463.1"/>
    </source>
</evidence>
<organism evidence="3 4">
    <name type="scientific">Paracoccus haeundaensis</name>
    <dbReference type="NCBI Taxonomy" id="225362"/>
    <lineage>
        <taxon>Bacteria</taxon>
        <taxon>Pseudomonadati</taxon>
        <taxon>Pseudomonadota</taxon>
        <taxon>Alphaproteobacteria</taxon>
        <taxon>Rhodobacterales</taxon>
        <taxon>Paracoccaceae</taxon>
        <taxon>Paracoccus</taxon>
    </lineage>
</organism>
<gene>
    <name evidence="3" type="ORF">FHD67_04455</name>
</gene>
<evidence type="ECO:0000256" key="1">
    <source>
        <dbReference type="SAM" id="MobiDB-lite"/>
    </source>
</evidence>
<keyword evidence="2" id="KW-1133">Transmembrane helix</keyword>
<feature type="transmembrane region" description="Helical" evidence="2">
    <location>
        <begin position="52"/>
        <end position="76"/>
    </location>
</feature>
<keyword evidence="2" id="KW-0812">Transmembrane</keyword>
<reference evidence="3 4" key="1">
    <citation type="submission" date="2019-06" db="EMBL/GenBank/DDBJ databases">
        <authorList>
            <person name="Li J."/>
        </authorList>
    </citation>
    <scope>NUCLEOTIDE SEQUENCE [LARGE SCALE GENOMIC DNA]</scope>
    <source>
        <strain evidence="3 4">CGMCC 1.8012</strain>
    </source>
</reference>